<dbReference type="Gene3D" id="3.30.70.1730">
    <property type="match status" value="1"/>
</dbReference>
<dbReference type="NCBIfam" id="NF000955">
    <property type="entry name" value="PRK00099.1-1"/>
    <property type="match status" value="1"/>
</dbReference>
<dbReference type="Pfam" id="PF00466">
    <property type="entry name" value="Ribosomal_L10"/>
    <property type="match status" value="1"/>
</dbReference>
<comment type="function">
    <text evidence="5">Forms part of the ribosomal stalk, playing a central role in the interaction of the ribosome with GTP-bound translation factors.</text>
</comment>
<dbReference type="GO" id="GO:0006412">
    <property type="term" value="P:translation"/>
    <property type="evidence" value="ECO:0007669"/>
    <property type="project" value="UniProtKB-UniRule"/>
</dbReference>
<sequence length="170" mass="19347">MILQAVIEKKSKVVESLVQNIKKSGLIILFEFQGLKVSDFTELRIELKKINSTIKLYPKNILKRAFKMMSYDKISELSRDSKALLLGADDDVIAPIKILSNFAKKNTFLKIVIGIVENKIYSKNMIDELSLLGSKENLLAVLSSSMLFSLRELLISLHMLQEQKNIKMDN</sequence>
<dbReference type="GO" id="GO:0005840">
    <property type="term" value="C:ribosome"/>
    <property type="evidence" value="ECO:0007669"/>
    <property type="project" value="UniProtKB-KW"/>
</dbReference>
<evidence type="ECO:0000256" key="1">
    <source>
        <dbReference type="ARBA" id="ARBA00008889"/>
    </source>
</evidence>
<protein>
    <recommendedName>
        <fullName evidence="4 5">Large ribosomal subunit protein uL10</fullName>
    </recommendedName>
</protein>
<evidence type="ECO:0000256" key="5">
    <source>
        <dbReference type="HAMAP-Rule" id="MF_00362"/>
    </source>
</evidence>
<dbReference type="InterPro" id="IPR043141">
    <property type="entry name" value="Ribosomal_uL10-like_sf"/>
</dbReference>
<evidence type="ECO:0000313" key="7">
    <source>
        <dbReference type="Proteomes" id="UP000672038"/>
    </source>
</evidence>
<dbReference type="SUPFAM" id="SSF160369">
    <property type="entry name" value="Ribosomal protein L10-like"/>
    <property type="match status" value="1"/>
</dbReference>
<dbReference type="InterPro" id="IPR022973">
    <property type="entry name" value="Ribosomal_uL10_bac"/>
</dbReference>
<keyword evidence="7" id="KW-1185">Reference proteome</keyword>
<dbReference type="InterPro" id="IPR047865">
    <property type="entry name" value="Ribosomal_uL10_bac_type"/>
</dbReference>
<keyword evidence="3 5" id="KW-0687">Ribonucleoprotein</keyword>
<comment type="similarity">
    <text evidence="1 5">Belongs to the universal ribosomal protein uL10 family.</text>
</comment>
<dbReference type="RefSeq" id="WP_210954890.1">
    <property type="nucleotide sequence ID" value="NZ_CP054393.1"/>
</dbReference>
<evidence type="ECO:0000256" key="4">
    <source>
        <dbReference type="ARBA" id="ARBA00035202"/>
    </source>
</evidence>
<dbReference type="KEGG" id="pluf:LFWB_2800"/>
<keyword evidence="5" id="KW-0694">RNA-binding</keyword>
<dbReference type="InterPro" id="IPR001790">
    <property type="entry name" value="Ribosomal_uL10"/>
</dbReference>
<dbReference type="EMBL" id="CP054393">
    <property type="protein sequence ID" value="QTX02850.1"/>
    <property type="molecule type" value="Genomic_DNA"/>
</dbReference>
<gene>
    <name evidence="5 6" type="primary">rplJ</name>
    <name evidence="6" type="ORF">LFWB_2800</name>
</gene>
<evidence type="ECO:0000313" key="6">
    <source>
        <dbReference type="EMBL" id="QTX02850.1"/>
    </source>
</evidence>
<keyword evidence="2 5" id="KW-0689">Ribosomal protein</keyword>
<dbReference type="CDD" id="cd05797">
    <property type="entry name" value="Ribosomal_L10"/>
    <property type="match status" value="1"/>
</dbReference>
<evidence type="ECO:0000256" key="2">
    <source>
        <dbReference type="ARBA" id="ARBA00022980"/>
    </source>
</evidence>
<name>A0A975FI76_LOWBP</name>
<reference evidence="6" key="1">
    <citation type="submission" date="2020-06" db="EMBL/GenBank/DDBJ databases">
        <title>Complete genome sequence of Candidatus Phytoplasma luffae NCHU2019.</title>
        <authorList>
            <person name="Cho S.-T."/>
            <person name="Tan C.-M."/>
            <person name="Li J.-R."/>
            <person name="Chien Y.-Y."/>
            <person name="Chiu Y.-C."/>
            <person name="Yang J.-Y."/>
            <person name="Kuo C.-H."/>
        </authorList>
    </citation>
    <scope>NUCLEOTIDE SEQUENCE</scope>
    <source>
        <strain evidence="6">NCHU2019</strain>
    </source>
</reference>
<dbReference type="PANTHER" id="PTHR11560">
    <property type="entry name" value="39S RIBOSOMAL PROTEIN L10, MITOCHONDRIAL"/>
    <property type="match status" value="1"/>
</dbReference>
<keyword evidence="5" id="KW-0699">rRNA-binding</keyword>
<organism evidence="6 7">
    <name type="scientific">Loofah witches'-broom phytoplasma</name>
    <dbReference type="NCBI Taxonomy" id="35773"/>
    <lineage>
        <taxon>Bacteria</taxon>
        <taxon>Bacillati</taxon>
        <taxon>Mycoplasmatota</taxon>
        <taxon>Mollicutes</taxon>
        <taxon>Acholeplasmatales</taxon>
        <taxon>Acholeplasmataceae</taxon>
        <taxon>Candidatus Phytoplasma</taxon>
        <taxon>16SrVIII (Loofah witches'-broom group)</taxon>
    </lineage>
</organism>
<dbReference type="AlphaFoldDB" id="A0A975FI76"/>
<proteinExistence type="inferred from homology"/>
<dbReference type="GO" id="GO:0070180">
    <property type="term" value="F:large ribosomal subunit rRNA binding"/>
    <property type="evidence" value="ECO:0007669"/>
    <property type="project" value="UniProtKB-UniRule"/>
</dbReference>
<evidence type="ECO:0000256" key="3">
    <source>
        <dbReference type="ARBA" id="ARBA00023274"/>
    </source>
</evidence>
<dbReference type="Proteomes" id="UP000672038">
    <property type="component" value="Chromosome"/>
</dbReference>
<accession>A0A975FI76</accession>
<dbReference type="GO" id="GO:1990904">
    <property type="term" value="C:ribonucleoprotein complex"/>
    <property type="evidence" value="ECO:0007669"/>
    <property type="project" value="UniProtKB-KW"/>
</dbReference>
<comment type="subunit">
    <text evidence="5">Part of the ribosomal stalk of the 50S ribosomal subunit. The N-terminus interacts with L11 and the large rRNA to form the base of the stalk. The C-terminus forms an elongated spine to which L12 dimers bind in a sequential fashion forming a multimeric L10(L12)X complex.</text>
</comment>
<dbReference type="HAMAP" id="MF_00362">
    <property type="entry name" value="Ribosomal_uL10"/>
    <property type="match status" value="1"/>
</dbReference>